<proteinExistence type="predicted"/>
<keyword evidence="2" id="KW-1185">Reference proteome</keyword>
<organism evidence="1 2">
    <name type="scientific">Mycoplasma haemofelis (strain Langford 1)</name>
    <name type="common">Haemobartonella felis</name>
    <dbReference type="NCBI Taxonomy" id="941640"/>
    <lineage>
        <taxon>Bacteria</taxon>
        <taxon>Bacillati</taxon>
        <taxon>Mycoplasmatota</taxon>
        <taxon>Mollicutes</taxon>
        <taxon>Mycoplasmataceae</taxon>
        <taxon>Mycoplasma</taxon>
    </lineage>
</organism>
<accession>E8ZJV8</accession>
<dbReference type="Gene3D" id="3.90.320.10">
    <property type="match status" value="1"/>
</dbReference>
<gene>
    <name evidence="1" type="ORF">HF1_14210</name>
</gene>
<dbReference type="AlphaFoldDB" id="E8ZJV8"/>
<dbReference type="KEGG" id="mha:HF1_14210"/>
<dbReference type="Proteomes" id="UP000008637">
    <property type="component" value="Chromosome"/>
</dbReference>
<dbReference type="HOGENOM" id="CLU_917719_0_0_14"/>
<dbReference type="InterPro" id="IPR011604">
    <property type="entry name" value="PDDEXK-like_dom_sf"/>
</dbReference>
<evidence type="ECO:0000313" key="2">
    <source>
        <dbReference type="Proteomes" id="UP000008637"/>
    </source>
</evidence>
<evidence type="ECO:0000313" key="1">
    <source>
        <dbReference type="EMBL" id="CBY93429.1"/>
    </source>
</evidence>
<reference evidence="1 2" key="1">
    <citation type="journal article" date="2011" name="J. Bacteriol.">
        <title>Complete genome sequence of Mycoplasma haemofelis, a hemotropic mycoplasma.</title>
        <authorList>
            <person name="Barker E.N."/>
            <person name="Helps C.R."/>
            <person name="Peters I.R."/>
            <person name="Darby A.C."/>
            <person name="Radford A.D."/>
            <person name="Tasker S."/>
        </authorList>
    </citation>
    <scope>NUCLEOTIDE SEQUENCE [LARGE SCALE GENOMIC DNA]</scope>
    <source>
        <strain evidence="1 2">Langford 1</strain>
    </source>
</reference>
<name>E8ZJV8_MYCHL</name>
<dbReference type="EMBL" id="FR773153">
    <property type="protein sequence ID" value="CBY93429.1"/>
    <property type="molecule type" value="Genomic_DNA"/>
</dbReference>
<sequence>MFIACKDYYRKGNRIFLTKAGIERHKRIKLTGTKVPKFFKLKLIMPDEEEEFEEDEEIGEQTPFWIWSQIINFPCPRRRSPRREESYHDIESKIRKYLEKELNTTFISYTPRKYDVFDNLDSSHLQLLGGVPDGEEISESGEILSVLEIKTITNIKGKGNEESLSEIPLSYLLQISLYMYLRNVEEGYICITHLGAENWSNIDTLLLNSSLVSIPHKEDPISGILESPISDIGDCEFEYRVTKVYTNNDGRDNRLTLFKIQVNLEKYDILIRKLCDWYSEHQYVSPEMTDKELSKLIEFNKNL</sequence>
<protein>
    <recommendedName>
        <fullName evidence="3">YqaJ viral recombinase domain-containing protein</fullName>
    </recommendedName>
</protein>
<dbReference type="OrthoDB" id="9818529at2"/>
<evidence type="ECO:0008006" key="3">
    <source>
        <dbReference type="Google" id="ProtNLM"/>
    </source>
</evidence>